<dbReference type="AlphaFoldDB" id="A0A5B7GL12"/>
<reference evidence="3 4" key="1">
    <citation type="submission" date="2019-05" db="EMBL/GenBank/DDBJ databases">
        <title>Another draft genome of Portunus trituberculatus and its Hox gene families provides insights of decapod evolution.</title>
        <authorList>
            <person name="Jeong J.-H."/>
            <person name="Song I."/>
            <person name="Kim S."/>
            <person name="Choi T."/>
            <person name="Kim D."/>
            <person name="Ryu S."/>
            <person name="Kim W."/>
        </authorList>
    </citation>
    <scope>NUCLEOTIDE SEQUENCE [LARGE SCALE GENOMIC DNA]</scope>
    <source>
        <tissue evidence="3">Muscle</tissue>
    </source>
</reference>
<feature type="compositionally biased region" description="Polar residues" evidence="1">
    <location>
        <begin position="87"/>
        <end position="98"/>
    </location>
</feature>
<keyword evidence="4" id="KW-1185">Reference proteome</keyword>
<feature type="compositionally biased region" description="Basic and acidic residues" evidence="1">
    <location>
        <begin position="187"/>
        <end position="198"/>
    </location>
</feature>
<dbReference type="Proteomes" id="UP000324222">
    <property type="component" value="Unassembled WGS sequence"/>
</dbReference>
<evidence type="ECO:0000313" key="4">
    <source>
        <dbReference type="Proteomes" id="UP000324222"/>
    </source>
</evidence>
<feature type="compositionally biased region" description="Acidic residues" evidence="1">
    <location>
        <begin position="134"/>
        <end position="144"/>
    </location>
</feature>
<feature type="domain" description="Aftiphilin clathrin-binding box" evidence="2">
    <location>
        <begin position="619"/>
        <end position="657"/>
    </location>
</feature>
<feature type="region of interest" description="Disordered" evidence="1">
    <location>
        <begin position="290"/>
        <end position="534"/>
    </location>
</feature>
<feature type="compositionally biased region" description="Low complexity" evidence="1">
    <location>
        <begin position="167"/>
        <end position="179"/>
    </location>
</feature>
<feature type="region of interest" description="Disordered" evidence="1">
    <location>
        <begin position="1"/>
        <end position="204"/>
    </location>
</feature>
<feature type="compositionally biased region" description="Acidic residues" evidence="1">
    <location>
        <begin position="466"/>
        <end position="485"/>
    </location>
</feature>
<organism evidence="3 4">
    <name type="scientific">Portunus trituberculatus</name>
    <name type="common">Swimming crab</name>
    <name type="synonym">Neptunus trituberculatus</name>
    <dbReference type="NCBI Taxonomy" id="210409"/>
    <lineage>
        <taxon>Eukaryota</taxon>
        <taxon>Metazoa</taxon>
        <taxon>Ecdysozoa</taxon>
        <taxon>Arthropoda</taxon>
        <taxon>Crustacea</taxon>
        <taxon>Multicrustacea</taxon>
        <taxon>Malacostraca</taxon>
        <taxon>Eumalacostraca</taxon>
        <taxon>Eucarida</taxon>
        <taxon>Decapoda</taxon>
        <taxon>Pleocyemata</taxon>
        <taxon>Brachyura</taxon>
        <taxon>Eubrachyura</taxon>
        <taxon>Portunoidea</taxon>
        <taxon>Portunidae</taxon>
        <taxon>Portuninae</taxon>
        <taxon>Portunus</taxon>
    </lineage>
</organism>
<feature type="compositionally biased region" description="Polar residues" evidence="1">
    <location>
        <begin position="348"/>
        <end position="358"/>
    </location>
</feature>
<feature type="compositionally biased region" description="Basic and acidic residues" evidence="1">
    <location>
        <begin position="398"/>
        <end position="407"/>
    </location>
</feature>
<accession>A0A5B7GL12</accession>
<name>A0A5B7GL12_PORTR</name>
<sequence>MAFQMIPPRLSSSPPPLDSLPSVACPGVDEDDEFDHFSSHNASFDITGLSDKLPPTPESSPSRFPGIRSGPTTDRGLTEGVEGTLEDSISQDSGVDSSNHPHEFSPQPQGDGHPCSREDLIGSDIGRVDRELSDFEQNDVDDFGDFQGVCSAGSETPRECVGSVQANSSQNWDSSQISSHPLSQESETSKCKENDSSRHRAVCSPPPLDCVAEDTLVKDDDADFGEFSSHEAGFDLPSGANINDKCDSEKSLHLHQCQPASEINIMQNECKEVSSGASVHQISLITERLQADGNSEDEDLACKSSRVTRDAGSDASEDEQGETSVTFLHSKGFLRPEDESKVGPPVTSEVTQTPSHSAWNERVMGDGMATSQENVREDSEVNTVVVPTTSASGDGDEEQRTGDKFGLGKDVPFLSSNESAVPENDITVKEGEMEPSSDTAEHISDICENENESDFGDFNQAKGDNDDGGSDDGEDDDDDDDDLDFGDLRKQVEEGTFGDSDDFGDFGDFSTGFGDGNEGSGEVVAGSDDAGDGEDDFGDFTASANTNVKAEFDDFGDFVVPEKESAVEDDFSQDFSDDFGDFSAPENSEALRGFTTAAVEEVPQFQVQDGKAIESDAFVWRQLENLESSAALRLSWSSTQAHNFFLSSVNVDARNIVSKAAMITVNTQLHTHCSILLYMQLPLLPSHLSSAL</sequence>
<gene>
    <name evidence="3" type="ORF">E2C01_053686</name>
</gene>
<dbReference type="InterPro" id="IPR029205">
    <property type="entry name" value="Clathrin-bd"/>
</dbReference>
<proteinExistence type="predicted"/>
<comment type="caution">
    <text evidence="3">The sequence shown here is derived from an EMBL/GenBank/DDBJ whole genome shotgun (WGS) entry which is preliminary data.</text>
</comment>
<dbReference type="EMBL" id="VSRR010016758">
    <property type="protein sequence ID" value="MPC59662.1"/>
    <property type="molecule type" value="Genomic_DNA"/>
</dbReference>
<feature type="compositionally biased region" description="Polar residues" evidence="1">
    <location>
        <begin position="381"/>
        <end position="392"/>
    </location>
</feature>
<evidence type="ECO:0000256" key="1">
    <source>
        <dbReference type="SAM" id="MobiDB-lite"/>
    </source>
</evidence>
<evidence type="ECO:0000313" key="3">
    <source>
        <dbReference type="EMBL" id="MPC59662.1"/>
    </source>
</evidence>
<protein>
    <recommendedName>
        <fullName evidence="2">Aftiphilin clathrin-binding box domain-containing protein</fullName>
    </recommendedName>
</protein>
<evidence type="ECO:0000259" key="2">
    <source>
        <dbReference type="Pfam" id="PF15045"/>
    </source>
</evidence>
<dbReference type="OrthoDB" id="6353683at2759"/>
<feature type="compositionally biased region" description="Basic and acidic residues" evidence="1">
    <location>
        <begin position="114"/>
        <end position="133"/>
    </location>
</feature>
<dbReference type="Pfam" id="PF15045">
    <property type="entry name" value="Clathrin_bdg"/>
    <property type="match status" value="1"/>
</dbReference>